<keyword evidence="4" id="KW-0732">Signal</keyword>
<proteinExistence type="inferred from homology"/>
<organism evidence="6">
    <name type="scientific">Tunturiibacter gelidiferens</name>
    <dbReference type="NCBI Taxonomy" id="3069689"/>
    <lineage>
        <taxon>Bacteria</taxon>
        <taxon>Pseudomonadati</taxon>
        <taxon>Acidobacteriota</taxon>
        <taxon>Terriglobia</taxon>
        <taxon>Terriglobales</taxon>
        <taxon>Acidobacteriaceae</taxon>
        <taxon>Tunturiibacter</taxon>
    </lineage>
</organism>
<evidence type="ECO:0000256" key="3">
    <source>
        <dbReference type="ARBA" id="ARBA00022448"/>
    </source>
</evidence>
<protein>
    <submittedName>
        <fullName evidence="6">Extracellular solute-binding protein</fullName>
    </submittedName>
</protein>
<dbReference type="GO" id="GO:0042597">
    <property type="term" value="C:periplasmic space"/>
    <property type="evidence" value="ECO:0007669"/>
    <property type="project" value="UniProtKB-SubCell"/>
</dbReference>
<dbReference type="InterPro" id="IPR050490">
    <property type="entry name" value="Bact_solute-bd_prot1"/>
</dbReference>
<evidence type="ECO:0000256" key="1">
    <source>
        <dbReference type="ARBA" id="ARBA00004418"/>
    </source>
</evidence>
<dbReference type="Pfam" id="PF01547">
    <property type="entry name" value="SBP_bac_1"/>
    <property type="match status" value="1"/>
</dbReference>
<reference evidence="6" key="2">
    <citation type="journal article" date="2024" name="Environ. Microbiol.">
        <title>Genome analysis and description of Tunturibacter gen. nov. expands the diversity of Terriglobia in tundra soils.</title>
        <authorList>
            <person name="Messyasz A."/>
            <person name="Mannisto M.K."/>
            <person name="Kerkhof L.J."/>
            <person name="Haggblom M.M."/>
        </authorList>
    </citation>
    <scope>NUCLEOTIDE SEQUENCE</scope>
    <source>
        <strain evidence="6">M8UP39</strain>
    </source>
</reference>
<dbReference type="Gene3D" id="3.40.190.10">
    <property type="entry name" value="Periplasmic binding protein-like II"/>
    <property type="match status" value="2"/>
</dbReference>
<dbReference type="InterPro" id="IPR006059">
    <property type="entry name" value="SBP"/>
</dbReference>
<gene>
    <name evidence="6" type="ORF">RBB81_12775</name>
</gene>
<accession>A0AAU7YW89</accession>
<keyword evidence="3" id="KW-0813">Transport</keyword>
<evidence type="ECO:0000256" key="5">
    <source>
        <dbReference type="SAM" id="MobiDB-lite"/>
    </source>
</evidence>
<comment type="similarity">
    <text evidence="2">Belongs to the bacterial solute-binding protein 1 family.</text>
</comment>
<dbReference type="EMBL" id="CP132938">
    <property type="protein sequence ID" value="XCB20476.1"/>
    <property type="molecule type" value="Genomic_DNA"/>
</dbReference>
<evidence type="ECO:0000256" key="4">
    <source>
        <dbReference type="ARBA" id="ARBA00022729"/>
    </source>
</evidence>
<dbReference type="AlphaFoldDB" id="A0AAU7YW89"/>
<dbReference type="PANTHER" id="PTHR43649:SF34">
    <property type="entry name" value="ABC TRANSPORTER PERIPLASMIC-BINDING PROTEIN YCJN-RELATED"/>
    <property type="match status" value="1"/>
</dbReference>
<evidence type="ECO:0000313" key="6">
    <source>
        <dbReference type="EMBL" id="XCB20476.1"/>
    </source>
</evidence>
<evidence type="ECO:0000256" key="2">
    <source>
        <dbReference type="ARBA" id="ARBA00008520"/>
    </source>
</evidence>
<feature type="compositionally biased region" description="Low complexity" evidence="5">
    <location>
        <begin position="467"/>
        <end position="480"/>
    </location>
</feature>
<dbReference type="SUPFAM" id="SSF53850">
    <property type="entry name" value="Periplasmic binding protein-like II"/>
    <property type="match status" value="1"/>
</dbReference>
<comment type="subcellular location">
    <subcellularLocation>
        <location evidence="1">Periplasm</location>
    </subcellularLocation>
</comment>
<dbReference type="KEGG" id="tgi:RBB81_12775"/>
<dbReference type="PANTHER" id="PTHR43649">
    <property type="entry name" value="ARABINOSE-BINDING PROTEIN-RELATED"/>
    <property type="match status" value="1"/>
</dbReference>
<feature type="region of interest" description="Disordered" evidence="5">
    <location>
        <begin position="442"/>
        <end position="480"/>
    </location>
</feature>
<name>A0AAU7YW89_9BACT</name>
<dbReference type="RefSeq" id="WP_353070895.1">
    <property type="nucleotide sequence ID" value="NZ_CP132938.1"/>
</dbReference>
<reference evidence="6" key="1">
    <citation type="submission" date="2023-08" db="EMBL/GenBank/DDBJ databases">
        <authorList>
            <person name="Messyasz A."/>
            <person name="Mannisto M.K."/>
            <person name="Kerkhof L.J."/>
            <person name="Haggblom M."/>
        </authorList>
    </citation>
    <scope>NUCLEOTIDE SEQUENCE</scope>
    <source>
        <strain evidence="6">M8UP39</strain>
    </source>
</reference>
<sequence length="480" mass="52931">MGLTIGICKVSWPRSTKTARIVCILLFSLILHGEHPLSKESVTVTFVDPEWSHDLTEHTVVADDRLKDFTQETGIGVKHLPTPETTLDQLDLVRKLLRQGSSTPDVSGVDVIWPGVLSEELMDLKPYLATELSSINADVAASYTVKGKLVAAPYHSDIGVLFYRRDLLRRYGYATPPRTWDELEQMAARIQKGERARGQKDFWGFLWPGAAGEGLTCNALEWQVSEGGGRIIEADGNISVNNPDAIRSWQRAAHWIGWISPPFVTSLQEWDAINDFYHRGTSAFYRGWARTYLLSVRDIPSVRDTIAITSIPAGKNAQAATLGGFGLGLSRSSRHSAEALHLIRFLIHREIEIEEARADYESRNWPELYDPTAILRAKRSSAETGKQQVSGVVARPSTVAGEKYEEVSRAYIQAVHSVLLGQSRAPEAAASLERELVRITGFKTGPPSRNRVPTQKSLGRVSGARPAAASTTASAHDSLK</sequence>